<dbReference type="InterPro" id="IPR029066">
    <property type="entry name" value="PLP-binding_barrel"/>
</dbReference>
<comment type="caution">
    <text evidence="6">The sequence shown here is derived from an EMBL/GenBank/DDBJ whole genome shotgun (WGS) entry which is preliminary data.</text>
</comment>
<proteinExistence type="inferred from homology"/>
<dbReference type="PROSITE" id="PS01211">
    <property type="entry name" value="UPF0001"/>
    <property type="match status" value="1"/>
</dbReference>
<feature type="modified residue" description="N6-(pyridoxal phosphate)lysine" evidence="2 3">
    <location>
        <position position="36"/>
    </location>
</feature>
<dbReference type="NCBIfam" id="TIGR00044">
    <property type="entry name" value="YggS family pyridoxal phosphate-dependent enzyme"/>
    <property type="match status" value="1"/>
</dbReference>
<organism evidence="6 7">
    <name type="scientific">Vagococcus fluvialis</name>
    <dbReference type="NCBI Taxonomy" id="2738"/>
    <lineage>
        <taxon>Bacteria</taxon>
        <taxon>Bacillati</taxon>
        <taxon>Bacillota</taxon>
        <taxon>Bacilli</taxon>
        <taxon>Lactobacillales</taxon>
        <taxon>Enterococcaceae</taxon>
        <taxon>Vagococcus</taxon>
    </lineage>
</organism>
<evidence type="ECO:0000256" key="2">
    <source>
        <dbReference type="HAMAP-Rule" id="MF_02087"/>
    </source>
</evidence>
<dbReference type="GO" id="GO:0030170">
    <property type="term" value="F:pyridoxal phosphate binding"/>
    <property type="evidence" value="ECO:0007669"/>
    <property type="project" value="UniProtKB-UniRule"/>
</dbReference>
<dbReference type="RefSeq" id="WP_114289629.1">
    <property type="nucleotide sequence ID" value="NZ_CP081461.1"/>
</dbReference>
<name>A0A369AX74_9ENTE</name>
<accession>A0A369AX74</accession>
<evidence type="ECO:0000256" key="3">
    <source>
        <dbReference type="PIRSR" id="PIRSR004848-1"/>
    </source>
</evidence>
<protein>
    <recommendedName>
        <fullName evidence="2">Pyridoxal phosphate homeostasis protein</fullName>
        <shortName evidence="2">PLP homeostasis protein</shortName>
    </recommendedName>
</protein>
<dbReference type="SUPFAM" id="SSF51419">
    <property type="entry name" value="PLP-binding barrel"/>
    <property type="match status" value="1"/>
</dbReference>
<evidence type="ECO:0000256" key="1">
    <source>
        <dbReference type="ARBA" id="ARBA00022898"/>
    </source>
</evidence>
<dbReference type="PANTHER" id="PTHR10146">
    <property type="entry name" value="PROLINE SYNTHETASE CO-TRANSCRIBED BACTERIAL HOMOLOG PROTEIN"/>
    <property type="match status" value="1"/>
</dbReference>
<evidence type="ECO:0000313" key="6">
    <source>
        <dbReference type="EMBL" id="RSU02329.1"/>
    </source>
</evidence>
<evidence type="ECO:0000313" key="7">
    <source>
        <dbReference type="Proteomes" id="UP000288197"/>
    </source>
</evidence>
<dbReference type="GeneID" id="63146405"/>
<evidence type="ECO:0000259" key="5">
    <source>
        <dbReference type="Pfam" id="PF01168"/>
    </source>
</evidence>
<dbReference type="InterPro" id="IPR001608">
    <property type="entry name" value="Ala_racemase_N"/>
</dbReference>
<dbReference type="InterPro" id="IPR011078">
    <property type="entry name" value="PyrdxlP_homeostasis"/>
</dbReference>
<dbReference type="OrthoDB" id="9804072at2"/>
<dbReference type="FunFam" id="3.20.20.10:FF:000018">
    <property type="entry name" value="Pyridoxal phosphate homeostasis protein"/>
    <property type="match status" value="1"/>
</dbReference>
<reference evidence="6 7" key="1">
    <citation type="submission" date="2017-05" db="EMBL/GenBank/DDBJ databases">
        <title>Vagococcus spp. assemblies.</title>
        <authorList>
            <person name="Gulvik C.A."/>
        </authorList>
    </citation>
    <scope>NUCLEOTIDE SEQUENCE [LARGE SCALE GENOMIC DNA]</scope>
    <source>
        <strain evidence="6 7">NCFB 2497</strain>
    </source>
</reference>
<keyword evidence="7" id="KW-1185">Reference proteome</keyword>
<feature type="domain" description="Alanine racemase N-terminal" evidence="5">
    <location>
        <begin position="21"/>
        <end position="222"/>
    </location>
</feature>
<dbReference type="Proteomes" id="UP000288197">
    <property type="component" value="Unassembled WGS sequence"/>
</dbReference>
<evidence type="ECO:0000256" key="4">
    <source>
        <dbReference type="RuleBase" id="RU004514"/>
    </source>
</evidence>
<gene>
    <name evidence="6" type="ORF">CBF32_07030</name>
</gene>
<dbReference type="AlphaFoldDB" id="A0A369AX74"/>
<dbReference type="HAMAP" id="MF_02087">
    <property type="entry name" value="PLP_homeostasis"/>
    <property type="match status" value="1"/>
</dbReference>
<comment type="function">
    <text evidence="2">Pyridoxal 5'-phosphate (PLP)-binding protein, which is involved in PLP homeostasis.</text>
</comment>
<keyword evidence="1 2" id="KW-0663">Pyridoxal phosphate</keyword>
<comment type="cofactor">
    <cofactor evidence="3">
        <name>pyridoxal 5'-phosphate</name>
        <dbReference type="ChEBI" id="CHEBI:597326"/>
    </cofactor>
</comment>
<dbReference type="CDD" id="cd00635">
    <property type="entry name" value="PLPDE_III_YBL036c_like"/>
    <property type="match status" value="1"/>
</dbReference>
<dbReference type="Gene3D" id="3.20.20.10">
    <property type="entry name" value="Alanine racemase"/>
    <property type="match status" value="1"/>
</dbReference>
<sequence length="234" mass="26673">MLQETLKRNIQQIEESISDSLRNNHRDSVTLICVSKSVDVETTKQVVAEGITHLAENRVENLLLKQSALKESGEITWHFIGNLQRRKVKEVINEIDYFHALDSLKLAGEINKRATKCVKCFIQVNVSGEASKQGITPSELEEFVSSLSEYKNIQIVGLMTMAPFDSQEAELRQIFSQLNELKLSVENRKLPYAPCHELSMGMSRDFKIAIEEGATFVRVGTNFFHEEEKEVEER</sequence>
<dbReference type="Pfam" id="PF01168">
    <property type="entry name" value="Ala_racemase_N"/>
    <property type="match status" value="1"/>
</dbReference>
<dbReference type="PIRSF" id="PIRSF004848">
    <property type="entry name" value="YBL036c_PLPDEIII"/>
    <property type="match status" value="1"/>
</dbReference>
<dbReference type="PANTHER" id="PTHR10146:SF14">
    <property type="entry name" value="PYRIDOXAL PHOSPHATE HOMEOSTASIS PROTEIN"/>
    <property type="match status" value="1"/>
</dbReference>
<comment type="similarity">
    <text evidence="2 4">Belongs to the pyridoxal phosphate-binding protein YggS/PROSC family.</text>
</comment>
<dbReference type="EMBL" id="NGJX01000005">
    <property type="protein sequence ID" value="RSU02329.1"/>
    <property type="molecule type" value="Genomic_DNA"/>
</dbReference>